<keyword evidence="2" id="KW-1185">Reference proteome</keyword>
<dbReference type="RefSeq" id="WP_271013562.1">
    <property type="nucleotide sequence ID" value="NZ_JAQIFT010000068.1"/>
</dbReference>
<comment type="caution">
    <text evidence="1">The sequence shown here is derived from an EMBL/GenBank/DDBJ whole genome shotgun (WGS) entry which is preliminary data.</text>
</comment>
<dbReference type="EMBL" id="JAQIFT010000068">
    <property type="protein sequence ID" value="MDA3733884.1"/>
    <property type="molecule type" value="Genomic_DNA"/>
</dbReference>
<accession>A0AA42DT13</accession>
<name>A0AA42DT13_9FIRM</name>
<evidence type="ECO:0000313" key="2">
    <source>
        <dbReference type="Proteomes" id="UP001169242"/>
    </source>
</evidence>
<dbReference type="Proteomes" id="UP001169242">
    <property type="component" value="Unassembled WGS sequence"/>
</dbReference>
<reference evidence="1" key="1">
    <citation type="journal article" date="2023" name="Int. J. Syst. Evol. Microbiol.">
        <title>&lt;i&gt;Holtiella tumoricola&lt;/i&gt; gen. nov. sp. nov., isolated from a human clinical sample.</title>
        <authorList>
            <person name="Allen-Vercoe E."/>
            <person name="Daigneault M.C."/>
            <person name="Vancuren S.J."/>
            <person name="Cochrane K."/>
            <person name="O'Neal L.L."/>
            <person name="Sankaranarayanan K."/>
            <person name="Lawson P.A."/>
        </authorList>
    </citation>
    <scope>NUCLEOTIDE SEQUENCE</scope>
    <source>
        <strain evidence="1">CC70A</strain>
    </source>
</reference>
<dbReference type="AlphaFoldDB" id="A0AA42DT13"/>
<sequence>MRFYHGSKVPDIEVLKPSISNHGKPWVYLTSRRANTLVYLSNAVEKFHREQKIEHKGKFYTWASYGFNKEGILVIEEYYPQATEETYKGEGGFIYCVDSVQNYSKQEDIPFAFISEQPVAVTSFEYISDVYEEMLRLEQLGEIIIKRYEAHSKEKLEWIEKVIQEDFMQHQDRQDYITFLKGKFKFLNKG</sequence>
<organism evidence="1 2">
    <name type="scientific">Holtiella tumoricola</name>
    <dbReference type="NCBI Taxonomy" id="3018743"/>
    <lineage>
        <taxon>Bacteria</taxon>
        <taxon>Bacillati</taxon>
        <taxon>Bacillota</taxon>
        <taxon>Clostridia</taxon>
        <taxon>Lachnospirales</taxon>
        <taxon>Cellulosilyticaceae</taxon>
        <taxon>Holtiella</taxon>
    </lineage>
</organism>
<protein>
    <submittedName>
        <fullName evidence="1">Uncharacterized protein</fullName>
    </submittedName>
</protein>
<evidence type="ECO:0000313" key="1">
    <source>
        <dbReference type="EMBL" id="MDA3733884.1"/>
    </source>
</evidence>
<gene>
    <name evidence="1" type="ORF">PBV87_20635</name>
</gene>
<proteinExistence type="predicted"/>